<dbReference type="InterPro" id="IPR010997">
    <property type="entry name" value="HRDC-like_sf"/>
</dbReference>
<organism evidence="7">
    <name type="scientific">marine sediment metagenome</name>
    <dbReference type="NCBI Taxonomy" id="412755"/>
    <lineage>
        <taxon>unclassified sequences</taxon>
        <taxon>metagenomes</taxon>
        <taxon>ecological metagenomes</taxon>
    </lineage>
</organism>
<dbReference type="PANTHER" id="PTHR47649">
    <property type="entry name" value="RIBONUCLEASE D"/>
    <property type="match status" value="1"/>
</dbReference>
<keyword evidence="4" id="KW-0378">Hydrolase</keyword>
<dbReference type="Gene3D" id="1.10.150.80">
    <property type="entry name" value="HRDC domain"/>
    <property type="match status" value="1"/>
</dbReference>
<dbReference type="GO" id="GO:0033890">
    <property type="term" value="F:ribonuclease D activity"/>
    <property type="evidence" value="ECO:0007669"/>
    <property type="project" value="InterPro"/>
</dbReference>
<keyword evidence="3" id="KW-0540">Nuclease</keyword>
<evidence type="ECO:0000259" key="6">
    <source>
        <dbReference type="PROSITE" id="PS50967"/>
    </source>
</evidence>
<dbReference type="InterPro" id="IPR002121">
    <property type="entry name" value="HRDC_dom"/>
</dbReference>
<dbReference type="AlphaFoldDB" id="A0A0F9RN62"/>
<dbReference type="HAMAP" id="MF_01899">
    <property type="entry name" value="RNase_D"/>
    <property type="match status" value="1"/>
</dbReference>
<evidence type="ECO:0000256" key="2">
    <source>
        <dbReference type="ARBA" id="ARBA00022694"/>
    </source>
</evidence>
<proteinExistence type="inferred from homology"/>
<reference evidence="7" key="1">
    <citation type="journal article" date="2015" name="Nature">
        <title>Complex archaea that bridge the gap between prokaryotes and eukaryotes.</title>
        <authorList>
            <person name="Spang A."/>
            <person name="Saw J.H."/>
            <person name="Jorgensen S.L."/>
            <person name="Zaremba-Niedzwiedzka K."/>
            <person name="Martijn J."/>
            <person name="Lind A.E."/>
            <person name="van Eijk R."/>
            <person name="Schleper C."/>
            <person name="Guy L."/>
            <person name="Ettema T.J."/>
        </authorList>
    </citation>
    <scope>NUCLEOTIDE SEQUENCE</scope>
</reference>
<dbReference type="InterPro" id="IPR006292">
    <property type="entry name" value="RNase_D"/>
</dbReference>
<dbReference type="InterPro" id="IPR036397">
    <property type="entry name" value="RNaseH_sf"/>
</dbReference>
<comment type="caution">
    <text evidence="7">The sequence shown here is derived from an EMBL/GenBank/DDBJ whole genome shotgun (WGS) entry which is preliminary data.</text>
</comment>
<dbReference type="NCBIfam" id="TIGR01388">
    <property type="entry name" value="rnd"/>
    <property type="match status" value="1"/>
</dbReference>
<dbReference type="InterPro" id="IPR002562">
    <property type="entry name" value="3'-5'_exonuclease_dom"/>
</dbReference>
<dbReference type="InterPro" id="IPR044876">
    <property type="entry name" value="HRDC_dom_sf"/>
</dbReference>
<dbReference type="Pfam" id="PF01612">
    <property type="entry name" value="DNA_pol_A_exo1"/>
    <property type="match status" value="1"/>
</dbReference>
<dbReference type="GO" id="GO:0003676">
    <property type="term" value="F:nucleic acid binding"/>
    <property type="evidence" value="ECO:0007669"/>
    <property type="project" value="InterPro"/>
</dbReference>
<feature type="domain" description="HRDC" evidence="6">
    <location>
        <begin position="210"/>
        <end position="290"/>
    </location>
</feature>
<evidence type="ECO:0000313" key="7">
    <source>
        <dbReference type="EMBL" id="KKN56194.1"/>
    </source>
</evidence>
<sequence length="381" mass="43878">MTIAFVDTPSALQDLCQQLDKSEWLAVDTEFHREKTYFPQLCLIQVANEDIIACVDPLAIDDLTPLMDLFYRDDITVVFHAARQDLELFYLMRTSLPPTVFDTQIAATVLGYGDQIGYGNLVKQCLHVELDKSQARTDWRQRPLSKDQIEYAADDVRYLRQLYIQLRDELVKKNRTSWLDDDFTALTAIDTYEEDPFKSWQRIKGAGRLKSQQLSVLQQLGAWREQRAIEMNLPRRWIIKDDPMLDLARFAPTTKEAMKKIRGLESRDIDRYASVIISTIESAQKIPKEDWPVMKKPAALSNQQEAIIDALMALFRKSCDEQSITPSAIANRKDVEALVRGQDSILKHGWRYKIIGHLLMAFIQGEISIQANSTHLEIKEN</sequence>
<dbReference type="EMBL" id="LAZR01000854">
    <property type="protein sequence ID" value="KKN56194.1"/>
    <property type="molecule type" value="Genomic_DNA"/>
</dbReference>
<dbReference type="SUPFAM" id="SSF53098">
    <property type="entry name" value="Ribonuclease H-like"/>
    <property type="match status" value="1"/>
</dbReference>
<accession>A0A0F9RN62</accession>
<dbReference type="GO" id="GO:0008408">
    <property type="term" value="F:3'-5' exonuclease activity"/>
    <property type="evidence" value="ECO:0007669"/>
    <property type="project" value="InterPro"/>
</dbReference>
<evidence type="ECO:0000256" key="3">
    <source>
        <dbReference type="ARBA" id="ARBA00022722"/>
    </source>
</evidence>
<name>A0A0F9RN62_9ZZZZ</name>
<dbReference type="GO" id="GO:0008033">
    <property type="term" value="P:tRNA processing"/>
    <property type="evidence" value="ECO:0007669"/>
    <property type="project" value="UniProtKB-KW"/>
</dbReference>
<keyword evidence="5" id="KW-0269">Exonuclease</keyword>
<dbReference type="PANTHER" id="PTHR47649:SF1">
    <property type="entry name" value="RIBONUCLEASE D"/>
    <property type="match status" value="1"/>
</dbReference>
<gene>
    <name evidence="7" type="ORF">LCGC14_0574910</name>
</gene>
<keyword evidence="1" id="KW-0963">Cytoplasm</keyword>
<dbReference type="SUPFAM" id="SSF47819">
    <property type="entry name" value="HRDC-like"/>
    <property type="match status" value="2"/>
</dbReference>
<dbReference type="SMART" id="SM00341">
    <property type="entry name" value="HRDC"/>
    <property type="match status" value="1"/>
</dbReference>
<dbReference type="InterPro" id="IPR051086">
    <property type="entry name" value="RNase_D-like"/>
</dbReference>
<dbReference type="CDD" id="cd06142">
    <property type="entry name" value="RNaseD_exo"/>
    <property type="match status" value="1"/>
</dbReference>
<protein>
    <recommendedName>
        <fullName evidence="6">HRDC domain-containing protein</fullName>
    </recommendedName>
</protein>
<dbReference type="InterPro" id="IPR012337">
    <property type="entry name" value="RNaseH-like_sf"/>
</dbReference>
<dbReference type="PROSITE" id="PS50967">
    <property type="entry name" value="HRDC"/>
    <property type="match status" value="1"/>
</dbReference>
<dbReference type="GO" id="GO:0000166">
    <property type="term" value="F:nucleotide binding"/>
    <property type="evidence" value="ECO:0007669"/>
    <property type="project" value="InterPro"/>
</dbReference>
<evidence type="ECO:0000256" key="4">
    <source>
        <dbReference type="ARBA" id="ARBA00022801"/>
    </source>
</evidence>
<dbReference type="Pfam" id="PF00570">
    <property type="entry name" value="HRDC"/>
    <property type="match status" value="1"/>
</dbReference>
<evidence type="ECO:0000256" key="5">
    <source>
        <dbReference type="ARBA" id="ARBA00022839"/>
    </source>
</evidence>
<dbReference type="Gene3D" id="3.30.420.10">
    <property type="entry name" value="Ribonuclease H-like superfamily/Ribonuclease H"/>
    <property type="match status" value="1"/>
</dbReference>
<dbReference type="SMART" id="SM00474">
    <property type="entry name" value="35EXOc"/>
    <property type="match status" value="1"/>
</dbReference>
<keyword evidence="2" id="KW-0819">tRNA processing</keyword>
<evidence type="ECO:0000256" key="1">
    <source>
        <dbReference type="ARBA" id="ARBA00022490"/>
    </source>
</evidence>